<evidence type="ECO:0000259" key="8">
    <source>
        <dbReference type="Pfam" id="PF03772"/>
    </source>
</evidence>
<comment type="caution">
    <text evidence="10">The sequence shown here is derived from an EMBL/GenBank/DDBJ whole genome shotgun (WGS) entry which is preliminary data.</text>
</comment>
<feature type="transmembrane region" description="Helical" evidence="7">
    <location>
        <begin position="484"/>
        <end position="505"/>
    </location>
</feature>
<keyword evidence="11" id="KW-1185">Reference proteome</keyword>
<dbReference type="InterPro" id="IPR004477">
    <property type="entry name" value="ComEC_N"/>
</dbReference>
<feature type="transmembrane region" description="Helical" evidence="7">
    <location>
        <begin position="426"/>
        <end position="446"/>
    </location>
</feature>
<evidence type="ECO:0000256" key="7">
    <source>
        <dbReference type="SAM" id="Phobius"/>
    </source>
</evidence>
<evidence type="ECO:0000313" key="11">
    <source>
        <dbReference type="Proteomes" id="UP000546200"/>
    </source>
</evidence>
<feature type="transmembrane region" description="Helical" evidence="7">
    <location>
        <begin position="283"/>
        <end position="306"/>
    </location>
</feature>
<dbReference type="EMBL" id="JACIJK010000002">
    <property type="protein sequence ID" value="MBB5713954.1"/>
    <property type="molecule type" value="Genomic_DNA"/>
</dbReference>
<dbReference type="PANTHER" id="PTHR30619:SF1">
    <property type="entry name" value="RECOMBINATION PROTEIN 2"/>
    <property type="match status" value="1"/>
</dbReference>
<gene>
    <name evidence="10" type="ORF">FHS94_000777</name>
</gene>
<feature type="transmembrane region" description="Helical" evidence="7">
    <location>
        <begin position="318"/>
        <end position="336"/>
    </location>
</feature>
<dbReference type="InterPro" id="IPR052159">
    <property type="entry name" value="Competence_DNA_uptake"/>
</dbReference>
<feature type="domain" description="DUF4131" evidence="9">
    <location>
        <begin position="65"/>
        <end position="220"/>
    </location>
</feature>
<feature type="transmembrane region" description="Helical" evidence="7">
    <location>
        <begin position="65"/>
        <end position="83"/>
    </location>
</feature>
<feature type="region of interest" description="Disordered" evidence="6">
    <location>
        <begin position="705"/>
        <end position="728"/>
    </location>
</feature>
<evidence type="ECO:0000256" key="4">
    <source>
        <dbReference type="ARBA" id="ARBA00022989"/>
    </source>
</evidence>
<dbReference type="GO" id="GO:0005886">
    <property type="term" value="C:plasma membrane"/>
    <property type="evidence" value="ECO:0007669"/>
    <property type="project" value="UniProtKB-SubCell"/>
</dbReference>
<evidence type="ECO:0000256" key="1">
    <source>
        <dbReference type="ARBA" id="ARBA00004651"/>
    </source>
</evidence>
<feature type="transmembrane region" description="Helical" evidence="7">
    <location>
        <begin position="517"/>
        <end position="538"/>
    </location>
</feature>
<keyword evidence="3 7" id="KW-0812">Transmembrane</keyword>
<evidence type="ECO:0000256" key="6">
    <source>
        <dbReference type="SAM" id="MobiDB-lite"/>
    </source>
</evidence>
<evidence type="ECO:0000256" key="2">
    <source>
        <dbReference type="ARBA" id="ARBA00022475"/>
    </source>
</evidence>
<feature type="transmembrane region" description="Helical" evidence="7">
    <location>
        <begin position="545"/>
        <end position="563"/>
    </location>
</feature>
<dbReference type="Pfam" id="PF03772">
    <property type="entry name" value="Competence"/>
    <property type="match status" value="1"/>
</dbReference>
<accession>A0A7W9BBJ0</accession>
<sequence length="728" mass="76172">MASVAAAPSTHPPAGQFGLGARARAVLDQIEHWLEAERDQLPLWLPVSVGTGVALWFVLPNAHGWLAAMLFAVGLALAALALGRGGRLGRVIAIGAIGVALGTGLVWWRAERAAAPVLNRPVVARFTARVDAVEMLGARGLVRVTLSSRGAGVDSRGRAVVLPARVRVTMAEADAPVGLASGAMLRLSSRLLPPSAAAVPGAYDFARVAWFSGIGATGRAIAPIRIESGSRAGSGIRDRLTAHITGRLEGSAGGIAAALATGDEGAIEEGDDEAMRRAGLAHLLSVSGLHITAAVAATMFVVMRLLALSPWLALRVRLPVLAGLAGAAAAIGYTLLTGSQVPTIRSCVAALLVLVALMMGREAVTLRLVATGALVVLLWWPEQLAGPSFQLSFAAITAIVALHEHPRIAAFFGPHEEPRWRRAGRGLLSLLLTGVVVEAALMPIAVFHFHKAGLYGAAANIVAIPLTTFVVMPAEALALMLDTIGLGGPAWWVTGRAIALLLWLAQTVAAAPGSIAALPAMPTGAFALMIGGGLWLMLWRTSSRWAGAVPIAAGALWALLTPAPDLLVTGDGRHLAIRTTGGGLALLRDRAGDYTRSTLAENGGLDGEPLLLAEQREARCSRDLCLAEVVQGGRRWRLLATRSAYPVPWAELVAACARADIAISERALPRACKPRWLLLDKRNLSRTGGVAVTLATGRVYTVRHPGDEHPWRAPPTLASPANDWRRHP</sequence>
<feature type="transmembrane region" description="Helical" evidence="7">
    <location>
        <begin position="90"/>
        <end position="110"/>
    </location>
</feature>
<dbReference type="Proteomes" id="UP000546200">
    <property type="component" value="Unassembled WGS sequence"/>
</dbReference>
<feature type="domain" description="ComEC/Rec2-related protein" evidence="8">
    <location>
        <begin position="259"/>
        <end position="541"/>
    </location>
</feature>
<dbReference type="InterPro" id="IPR025405">
    <property type="entry name" value="DUF4131"/>
</dbReference>
<dbReference type="RefSeq" id="WP_184054837.1">
    <property type="nucleotide sequence ID" value="NZ_JACIJK010000002.1"/>
</dbReference>
<dbReference type="NCBIfam" id="TIGR00360">
    <property type="entry name" value="ComEC_N-term"/>
    <property type="match status" value="1"/>
</dbReference>
<keyword evidence="4 7" id="KW-1133">Transmembrane helix</keyword>
<keyword evidence="2" id="KW-1003">Cell membrane</keyword>
<evidence type="ECO:0000259" key="9">
    <source>
        <dbReference type="Pfam" id="PF13567"/>
    </source>
</evidence>
<organism evidence="10 11">
    <name type="scientific">Sphingomonas aerophila</name>
    <dbReference type="NCBI Taxonomy" id="1344948"/>
    <lineage>
        <taxon>Bacteria</taxon>
        <taxon>Pseudomonadati</taxon>
        <taxon>Pseudomonadota</taxon>
        <taxon>Alphaproteobacteria</taxon>
        <taxon>Sphingomonadales</taxon>
        <taxon>Sphingomonadaceae</taxon>
        <taxon>Sphingomonas</taxon>
    </lineage>
</organism>
<keyword evidence="5 7" id="KW-0472">Membrane</keyword>
<evidence type="ECO:0000256" key="3">
    <source>
        <dbReference type="ARBA" id="ARBA00022692"/>
    </source>
</evidence>
<proteinExistence type="predicted"/>
<name>A0A7W9BBJ0_9SPHN</name>
<evidence type="ECO:0000256" key="5">
    <source>
        <dbReference type="ARBA" id="ARBA00023136"/>
    </source>
</evidence>
<feature type="transmembrane region" description="Helical" evidence="7">
    <location>
        <begin position="41"/>
        <end position="59"/>
    </location>
</feature>
<feature type="transmembrane region" description="Helical" evidence="7">
    <location>
        <begin position="452"/>
        <end position="472"/>
    </location>
</feature>
<comment type="subcellular location">
    <subcellularLocation>
        <location evidence="1">Cell membrane</location>
        <topology evidence="1">Multi-pass membrane protein</topology>
    </subcellularLocation>
</comment>
<reference evidence="10 11" key="1">
    <citation type="submission" date="2020-08" db="EMBL/GenBank/DDBJ databases">
        <title>Genomic Encyclopedia of Type Strains, Phase IV (KMG-IV): sequencing the most valuable type-strain genomes for metagenomic binning, comparative biology and taxonomic classification.</title>
        <authorList>
            <person name="Goeker M."/>
        </authorList>
    </citation>
    <scope>NUCLEOTIDE SEQUENCE [LARGE SCALE GENOMIC DNA]</scope>
    <source>
        <strain evidence="10 11">DSM 100044</strain>
    </source>
</reference>
<evidence type="ECO:0000313" key="10">
    <source>
        <dbReference type="EMBL" id="MBB5713954.1"/>
    </source>
</evidence>
<dbReference type="PANTHER" id="PTHR30619">
    <property type="entry name" value="DNA INTERNALIZATION/COMPETENCE PROTEIN COMEC/REC2"/>
    <property type="match status" value="1"/>
</dbReference>
<dbReference type="Pfam" id="PF13567">
    <property type="entry name" value="DUF4131"/>
    <property type="match status" value="1"/>
</dbReference>
<feature type="transmembrane region" description="Helical" evidence="7">
    <location>
        <begin position="342"/>
        <end position="359"/>
    </location>
</feature>
<dbReference type="AlphaFoldDB" id="A0A7W9BBJ0"/>
<protein>
    <submittedName>
        <fullName evidence="10">Competence protein ComEC</fullName>
    </submittedName>
</protein>